<organism evidence="2 3">
    <name type="scientific">Cuscuta australis</name>
    <dbReference type="NCBI Taxonomy" id="267555"/>
    <lineage>
        <taxon>Eukaryota</taxon>
        <taxon>Viridiplantae</taxon>
        <taxon>Streptophyta</taxon>
        <taxon>Embryophyta</taxon>
        <taxon>Tracheophyta</taxon>
        <taxon>Spermatophyta</taxon>
        <taxon>Magnoliopsida</taxon>
        <taxon>eudicotyledons</taxon>
        <taxon>Gunneridae</taxon>
        <taxon>Pentapetalae</taxon>
        <taxon>asterids</taxon>
        <taxon>lamiids</taxon>
        <taxon>Solanales</taxon>
        <taxon>Convolvulaceae</taxon>
        <taxon>Cuscuteae</taxon>
        <taxon>Cuscuta</taxon>
        <taxon>Cuscuta subgen. Grammica</taxon>
        <taxon>Cuscuta sect. Cleistogrammica</taxon>
    </lineage>
</organism>
<dbReference type="Proteomes" id="UP000249390">
    <property type="component" value="Unassembled WGS sequence"/>
</dbReference>
<evidence type="ECO:0000313" key="2">
    <source>
        <dbReference type="EMBL" id="RAL53403.1"/>
    </source>
</evidence>
<dbReference type="AlphaFoldDB" id="A0A328EA16"/>
<reference evidence="2 3" key="1">
    <citation type="submission" date="2018-06" db="EMBL/GenBank/DDBJ databases">
        <title>The Genome of Cuscuta australis (Dodder) Provides Insight into the Evolution of Plant Parasitism.</title>
        <authorList>
            <person name="Liu H."/>
        </authorList>
    </citation>
    <scope>NUCLEOTIDE SEQUENCE [LARGE SCALE GENOMIC DNA]</scope>
    <source>
        <strain evidence="3">cv. Yunnan</strain>
        <tissue evidence="2">Vines</tissue>
    </source>
</reference>
<dbReference type="PANTHER" id="PTHR21096:SF0">
    <property type="entry name" value="PROTEIN FAM136A"/>
    <property type="match status" value="1"/>
</dbReference>
<evidence type="ECO:0000313" key="3">
    <source>
        <dbReference type="Proteomes" id="UP000249390"/>
    </source>
</evidence>
<evidence type="ECO:0000256" key="1">
    <source>
        <dbReference type="ARBA" id="ARBA00009952"/>
    </source>
</evidence>
<dbReference type="Pfam" id="PF05811">
    <property type="entry name" value="DUF842"/>
    <property type="match status" value="1"/>
</dbReference>
<gene>
    <name evidence="2" type="ORF">DM860_007075</name>
</gene>
<dbReference type="PANTHER" id="PTHR21096">
    <property type="entry name" value="PROTEIN FAM136A"/>
    <property type="match status" value="1"/>
</dbReference>
<accession>A0A328EA16</accession>
<comment type="caution">
    <text evidence="2">The sequence shown here is derived from an EMBL/GenBank/DDBJ whole genome shotgun (WGS) entry which is preliminary data.</text>
</comment>
<proteinExistence type="inferred from homology"/>
<keyword evidence="3" id="KW-1185">Reference proteome</keyword>
<dbReference type="GO" id="GO:0005737">
    <property type="term" value="C:cytoplasm"/>
    <property type="evidence" value="ECO:0007669"/>
    <property type="project" value="TreeGrafter"/>
</dbReference>
<sequence>MDRPGHLADAEERAAADVMRKTLHEITAATEAQLSGVKDHIHFTLQQAYFKCAYECFHRTKSQEEIENCVEHCSVPVLKAKYFVEDETANFAEEVKRSLMVCQDKFVDAKQQEGDAMKALESCVDASMQGFSKTLPLFVKGLETSLGIAE</sequence>
<dbReference type="EMBL" id="NQVE01000027">
    <property type="protein sequence ID" value="RAL53403.1"/>
    <property type="molecule type" value="Genomic_DNA"/>
</dbReference>
<protein>
    <submittedName>
        <fullName evidence="2">Uncharacterized protein</fullName>
    </submittedName>
</protein>
<comment type="similarity">
    <text evidence="1">Belongs to the FAM136 family.</text>
</comment>
<name>A0A328EA16_9ASTE</name>
<dbReference type="InterPro" id="IPR008560">
    <property type="entry name" value="DUF842_euk"/>
</dbReference>